<dbReference type="InterPro" id="IPR000524">
    <property type="entry name" value="Tscrpt_reg_HTH_GntR"/>
</dbReference>
<gene>
    <name evidence="5" type="ORF">OIE46_00665</name>
</gene>
<dbReference type="Proteomes" id="UP001164481">
    <property type="component" value="Chromosome"/>
</dbReference>
<dbReference type="AlphaFoldDB" id="A0AAQ2TBZ4"/>
<protein>
    <submittedName>
        <fullName evidence="5">Winged helix-turn-helix domain-containing protein</fullName>
    </submittedName>
</protein>
<keyword evidence="3" id="KW-0804">Transcription</keyword>
<accession>A0AAQ2TBZ4</accession>
<reference evidence="5" key="1">
    <citation type="submission" date="2022-10" db="EMBL/GenBank/DDBJ databases">
        <authorList>
            <person name="Wei X."/>
        </authorList>
    </citation>
    <scope>NUCLEOTIDE SEQUENCE</scope>
    <source>
        <strain evidence="5">SD2</strain>
    </source>
</reference>
<dbReference type="EMBL" id="CP107525">
    <property type="protein sequence ID" value="UZW64591.1"/>
    <property type="molecule type" value="Genomic_DNA"/>
</dbReference>
<dbReference type="RefSeq" id="WP_109536952.1">
    <property type="nucleotide sequence ID" value="NZ_CP012624.1"/>
</dbReference>
<evidence type="ECO:0000313" key="5">
    <source>
        <dbReference type="EMBL" id="UZW64591.1"/>
    </source>
</evidence>
<reference evidence="5" key="2">
    <citation type="submission" date="2022-11" db="EMBL/GenBank/DDBJ databases">
        <title>complete genomes of mycoplasma synoviae ZX313 strain and SD2 strain.</title>
        <authorList>
            <person name="Zhong Q."/>
        </authorList>
    </citation>
    <scope>NUCLEOTIDE SEQUENCE</scope>
    <source>
        <strain evidence="5">SD2</strain>
    </source>
</reference>
<evidence type="ECO:0000256" key="2">
    <source>
        <dbReference type="ARBA" id="ARBA00023125"/>
    </source>
</evidence>
<evidence type="ECO:0000259" key="4">
    <source>
        <dbReference type="PROSITE" id="PS50949"/>
    </source>
</evidence>
<dbReference type="Gene3D" id="1.10.10.10">
    <property type="entry name" value="Winged helix-like DNA-binding domain superfamily/Winged helix DNA-binding domain"/>
    <property type="match status" value="1"/>
</dbReference>
<dbReference type="CDD" id="cd07377">
    <property type="entry name" value="WHTH_GntR"/>
    <property type="match status" value="1"/>
</dbReference>
<dbReference type="Pfam" id="PF00392">
    <property type="entry name" value="GntR"/>
    <property type="match status" value="1"/>
</dbReference>
<dbReference type="PANTHER" id="PTHR44846">
    <property type="entry name" value="MANNOSYL-D-GLYCERATE TRANSPORT/METABOLISM SYSTEM REPRESSOR MNGR-RELATED"/>
    <property type="match status" value="1"/>
</dbReference>
<name>A0AAQ2TBZ4_MYCSY</name>
<dbReference type="InterPro" id="IPR036390">
    <property type="entry name" value="WH_DNA-bd_sf"/>
</dbReference>
<dbReference type="PROSITE" id="PS50949">
    <property type="entry name" value="HTH_GNTR"/>
    <property type="match status" value="1"/>
</dbReference>
<evidence type="ECO:0000256" key="1">
    <source>
        <dbReference type="ARBA" id="ARBA00023015"/>
    </source>
</evidence>
<dbReference type="InterPro" id="IPR050679">
    <property type="entry name" value="Bact_HTH_transcr_reg"/>
</dbReference>
<evidence type="ECO:0000313" key="6">
    <source>
        <dbReference type="Proteomes" id="UP001164481"/>
    </source>
</evidence>
<dbReference type="SMART" id="SM00345">
    <property type="entry name" value="HTH_GNTR"/>
    <property type="match status" value="1"/>
</dbReference>
<feature type="domain" description="HTH gntR-type" evidence="4">
    <location>
        <begin position="5"/>
        <end position="73"/>
    </location>
</feature>
<keyword evidence="1" id="KW-0805">Transcription regulation</keyword>
<keyword evidence="2" id="KW-0238">DNA-binding</keyword>
<proteinExistence type="predicted"/>
<dbReference type="GO" id="GO:0003677">
    <property type="term" value="F:DNA binding"/>
    <property type="evidence" value="ECO:0007669"/>
    <property type="project" value="UniProtKB-KW"/>
</dbReference>
<dbReference type="SUPFAM" id="SSF46785">
    <property type="entry name" value="Winged helix' DNA-binding domain"/>
    <property type="match status" value="1"/>
</dbReference>
<evidence type="ECO:0000256" key="3">
    <source>
        <dbReference type="ARBA" id="ARBA00023163"/>
    </source>
</evidence>
<dbReference type="GO" id="GO:0003700">
    <property type="term" value="F:DNA-binding transcription factor activity"/>
    <property type="evidence" value="ECO:0007669"/>
    <property type="project" value="InterPro"/>
</dbReference>
<organism evidence="5 6">
    <name type="scientific">Mycoplasmopsis synoviae</name>
    <name type="common">Mycoplasma synoviae</name>
    <dbReference type="NCBI Taxonomy" id="2109"/>
    <lineage>
        <taxon>Bacteria</taxon>
        <taxon>Bacillati</taxon>
        <taxon>Mycoplasmatota</taxon>
        <taxon>Mycoplasmoidales</taxon>
        <taxon>Metamycoplasmataceae</taxon>
        <taxon>Mycoplasmopsis</taxon>
    </lineage>
</organism>
<sequence>MLSDKNKTEQILEYLMELIQTGQMPPNKIMPSQHQLMKRFECSRNIIAAAYKKLEFLGAVYSISKRGYFVSENFHNLIKPLSFLLGVSRQDGYEIKNVDTLPDWATKKHIIFTNGFRTFFKNYFKEDKLIAESEIFLSLKCVSKKENINLNIPITDLLIRRKILTNVVYQIEFEKIIKFGANPSVAVIFYGYDADSICIAGKFYVDPENFKFYHQEFSLN</sequence>
<dbReference type="InterPro" id="IPR036388">
    <property type="entry name" value="WH-like_DNA-bd_sf"/>
</dbReference>